<protein>
    <submittedName>
        <fullName evidence="2">WxcM-like domain-containing protein</fullName>
    </submittedName>
</protein>
<accession>A0A4Y8S964</accession>
<evidence type="ECO:0000313" key="3">
    <source>
        <dbReference type="Proteomes" id="UP000297540"/>
    </source>
</evidence>
<comment type="caution">
    <text evidence="2">The sequence shown here is derived from an EMBL/GenBank/DDBJ whole genome shotgun (WGS) entry which is preliminary data.</text>
</comment>
<dbReference type="SUPFAM" id="SSF51182">
    <property type="entry name" value="RmlC-like cupins"/>
    <property type="match status" value="1"/>
</dbReference>
<dbReference type="EMBL" id="SOZE01000021">
    <property type="protein sequence ID" value="TFF35528.1"/>
    <property type="molecule type" value="Genomic_DNA"/>
</dbReference>
<evidence type="ECO:0000259" key="1">
    <source>
        <dbReference type="Pfam" id="PF05523"/>
    </source>
</evidence>
<dbReference type="InterPro" id="IPR008894">
    <property type="entry name" value="QdtA_cupin_dom"/>
</dbReference>
<keyword evidence="3" id="KW-1185">Reference proteome</keyword>
<organism evidence="2 3">
    <name type="scientific">Mucilaginibacter psychrotolerans</name>
    <dbReference type="NCBI Taxonomy" id="1524096"/>
    <lineage>
        <taxon>Bacteria</taxon>
        <taxon>Pseudomonadati</taxon>
        <taxon>Bacteroidota</taxon>
        <taxon>Sphingobacteriia</taxon>
        <taxon>Sphingobacteriales</taxon>
        <taxon>Sphingobacteriaceae</taxon>
        <taxon>Mucilaginibacter</taxon>
    </lineage>
</organism>
<gene>
    <name evidence="2" type="ORF">E2R66_18765</name>
</gene>
<sequence length="138" mass="15635">MKPSIYNCNVIELPKIHNRAGNITPVNNYTDIPFHVKRVYYLYDVPGGETRGGHGHKQLHQVIIAASGSFDVMLDDGHIKKLVTLNRPNYALLIVPGIWRDLLNFSSGAVLLVLASETYDENDYLRDYNEFLEFKSGL</sequence>
<dbReference type="Proteomes" id="UP000297540">
    <property type="component" value="Unassembled WGS sequence"/>
</dbReference>
<dbReference type="AlphaFoldDB" id="A0A4Y8S964"/>
<reference evidence="2 3" key="1">
    <citation type="journal article" date="2017" name="Int. J. Syst. Evol. Microbiol.">
        <title>Mucilaginibacterpsychrotolerans sp. nov., isolated from peatlands.</title>
        <authorList>
            <person name="Deng Y."/>
            <person name="Shen L."/>
            <person name="Xu B."/>
            <person name="Liu Y."/>
            <person name="Gu Z."/>
            <person name="Liu H."/>
            <person name="Zhou Y."/>
        </authorList>
    </citation>
    <scope>NUCLEOTIDE SEQUENCE [LARGE SCALE GENOMIC DNA]</scope>
    <source>
        <strain evidence="2 3">NH7-4</strain>
    </source>
</reference>
<dbReference type="Pfam" id="PF05523">
    <property type="entry name" value="FdtA"/>
    <property type="match status" value="1"/>
</dbReference>
<proteinExistence type="predicted"/>
<dbReference type="CDD" id="cd20292">
    <property type="entry name" value="cupin_QdtA-like"/>
    <property type="match status" value="1"/>
</dbReference>
<dbReference type="InterPro" id="IPR011051">
    <property type="entry name" value="RmlC_Cupin_sf"/>
</dbReference>
<dbReference type="OrthoDB" id="9795513at2"/>
<dbReference type="Gene3D" id="2.60.120.10">
    <property type="entry name" value="Jelly Rolls"/>
    <property type="match status" value="1"/>
</dbReference>
<evidence type="ECO:0000313" key="2">
    <source>
        <dbReference type="EMBL" id="TFF35528.1"/>
    </source>
</evidence>
<dbReference type="InterPro" id="IPR014710">
    <property type="entry name" value="RmlC-like_jellyroll"/>
</dbReference>
<name>A0A4Y8S964_9SPHI</name>
<feature type="domain" description="Sugar 3,4-ketoisomerase QdtA cupin" evidence="1">
    <location>
        <begin position="7"/>
        <end position="135"/>
    </location>
</feature>
<dbReference type="RefSeq" id="WP_133233347.1">
    <property type="nucleotide sequence ID" value="NZ_SOZE01000021.1"/>
</dbReference>